<reference evidence="2 3" key="1">
    <citation type="submission" date="2019-01" db="EMBL/GenBank/DDBJ databases">
        <authorList>
            <person name="Chen W.-M."/>
        </authorList>
    </citation>
    <scope>NUCLEOTIDE SEQUENCE [LARGE SCALE GENOMIC DNA]</scope>
    <source>
        <strain evidence="2 3">KYPY4</strain>
    </source>
</reference>
<dbReference type="Pfam" id="PF04307">
    <property type="entry name" value="YdjM"/>
    <property type="match status" value="1"/>
</dbReference>
<gene>
    <name evidence="2" type="ORF">EOE66_02340</name>
</gene>
<keyword evidence="1" id="KW-1133">Transmembrane helix</keyword>
<feature type="transmembrane region" description="Helical" evidence="1">
    <location>
        <begin position="158"/>
        <end position="179"/>
    </location>
</feature>
<comment type="caution">
    <text evidence="2">The sequence shown here is derived from an EMBL/GenBank/DDBJ whole genome shotgun (WGS) entry which is preliminary data.</text>
</comment>
<keyword evidence="2" id="KW-0378">Hydrolase</keyword>
<evidence type="ECO:0000313" key="3">
    <source>
        <dbReference type="Proteomes" id="UP000285575"/>
    </source>
</evidence>
<feature type="transmembrane region" description="Helical" evidence="1">
    <location>
        <begin position="85"/>
        <end position="107"/>
    </location>
</feature>
<sequence>MDTLTHALSGALVARLIAARGPVPLAAAPGSQPPGRFTAAWDGGAAAPLPWQGVVVGLVAGAFPDVDVVAQWFGDIAYLTHHRGITHSVLLLPLWAFIVAWLMALAFRTTRGQPGGWKSLYVFAAAGIAIHIAGDWITQFGTMLLQPFSDRRFGLGSMFIIDLMFSGLLLAGLVLAAVFPRRRWPAALGLGTAAAWVGLATVGQYEALAVGERHARAQGMKTAEVSVMPRPASPFNWTVTVFDGQTYHLAHVNTRRSEALQVEADSNFIQRFSAPYLPVPQAVWQQVPKFGSAGAPAWVVEAWNAPAFGFFRWFAQTPAWLPGPPDGPGERCAWFRDLRFDFPGREEGPFRYGVCLPAAGQGGAEAARIFKLESGVRRPV</sequence>
<dbReference type="OrthoDB" id="9781927at2"/>
<keyword evidence="3" id="KW-1185">Reference proteome</keyword>
<dbReference type="InterPro" id="IPR007404">
    <property type="entry name" value="YdjM-like"/>
</dbReference>
<dbReference type="PANTHER" id="PTHR40031:SF1">
    <property type="entry name" value="MEMBRANE-BOUND METAL-DEPENDENT HYDROLASE"/>
    <property type="match status" value="1"/>
</dbReference>
<proteinExistence type="predicted"/>
<evidence type="ECO:0000256" key="1">
    <source>
        <dbReference type="SAM" id="Phobius"/>
    </source>
</evidence>
<accession>A0A437RRZ9</accession>
<feature type="transmembrane region" description="Helical" evidence="1">
    <location>
        <begin position="119"/>
        <end position="138"/>
    </location>
</feature>
<name>A0A437RRZ9_9BURK</name>
<dbReference type="AlphaFoldDB" id="A0A437RRZ9"/>
<dbReference type="GO" id="GO:0016787">
    <property type="term" value="F:hydrolase activity"/>
    <property type="evidence" value="ECO:0007669"/>
    <property type="project" value="UniProtKB-KW"/>
</dbReference>
<evidence type="ECO:0000313" key="2">
    <source>
        <dbReference type="EMBL" id="RVU49432.1"/>
    </source>
</evidence>
<dbReference type="PANTHER" id="PTHR40031">
    <property type="entry name" value="HYPOTHETICAL MEMBRANE SPANNING PROTEIN"/>
    <property type="match status" value="1"/>
</dbReference>
<organism evidence="2 3">
    <name type="scientific">Rubrivivax rivuli</name>
    <dbReference type="NCBI Taxonomy" id="1862385"/>
    <lineage>
        <taxon>Bacteria</taxon>
        <taxon>Pseudomonadati</taxon>
        <taxon>Pseudomonadota</taxon>
        <taxon>Betaproteobacteria</taxon>
        <taxon>Burkholderiales</taxon>
        <taxon>Sphaerotilaceae</taxon>
        <taxon>Rubrivivax</taxon>
    </lineage>
</organism>
<keyword evidence="1" id="KW-0812">Transmembrane</keyword>
<keyword evidence="1" id="KW-0472">Membrane</keyword>
<dbReference type="InterPro" id="IPR053170">
    <property type="entry name" value="Transcription_regulator"/>
</dbReference>
<dbReference type="RefSeq" id="WP_128227068.1">
    <property type="nucleotide sequence ID" value="NZ_SACR01000001.1"/>
</dbReference>
<protein>
    <submittedName>
        <fullName evidence="2">Metal-dependent hydrolase</fullName>
    </submittedName>
</protein>
<dbReference type="EMBL" id="SACR01000001">
    <property type="protein sequence ID" value="RVU49432.1"/>
    <property type="molecule type" value="Genomic_DNA"/>
</dbReference>
<dbReference type="Proteomes" id="UP000285575">
    <property type="component" value="Unassembled WGS sequence"/>
</dbReference>